<feature type="region of interest" description="Disordered" evidence="1">
    <location>
        <begin position="198"/>
        <end position="232"/>
    </location>
</feature>
<name>A0AAD9FMN3_DISEL</name>
<accession>A0AAD9FMN3</accession>
<comment type="caution">
    <text evidence="2">The sequence shown here is derived from an EMBL/GenBank/DDBJ whole genome shotgun (WGS) entry which is preliminary data.</text>
</comment>
<protein>
    <submittedName>
        <fullName evidence="2">MAM domain containing glycosylphosphatidylinositol anchor protein 1</fullName>
    </submittedName>
</protein>
<dbReference type="EMBL" id="JASDAP010000001">
    <property type="protein sequence ID" value="KAK1906831.1"/>
    <property type="molecule type" value="Genomic_DNA"/>
</dbReference>
<feature type="compositionally biased region" description="Low complexity" evidence="1">
    <location>
        <begin position="218"/>
        <end position="232"/>
    </location>
</feature>
<evidence type="ECO:0000256" key="1">
    <source>
        <dbReference type="SAM" id="MobiDB-lite"/>
    </source>
</evidence>
<organism evidence="2 3">
    <name type="scientific">Dissostichus eleginoides</name>
    <name type="common">Patagonian toothfish</name>
    <name type="synonym">Dissostichus amissus</name>
    <dbReference type="NCBI Taxonomy" id="100907"/>
    <lineage>
        <taxon>Eukaryota</taxon>
        <taxon>Metazoa</taxon>
        <taxon>Chordata</taxon>
        <taxon>Craniata</taxon>
        <taxon>Vertebrata</taxon>
        <taxon>Euteleostomi</taxon>
        <taxon>Actinopterygii</taxon>
        <taxon>Neopterygii</taxon>
        <taxon>Teleostei</taxon>
        <taxon>Neoteleostei</taxon>
        <taxon>Acanthomorphata</taxon>
        <taxon>Eupercaria</taxon>
        <taxon>Perciformes</taxon>
        <taxon>Notothenioidei</taxon>
        <taxon>Nototheniidae</taxon>
        <taxon>Dissostichus</taxon>
    </lineage>
</organism>
<keyword evidence="3" id="KW-1185">Reference proteome</keyword>
<dbReference type="Proteomes" id="UP001228049">
    <property type="component" value="Unassembled WGS sequence"/>
</dbReference>
<proteinExistence type="predicted"/>
<sequence length="232" mass="25168">MKFGEGLVQGDIPWLTLKAANGLHLPYIGYALLDFEINGVKVMGKGVVVVEDSYLQQECALLGMNVIGDCWQSIFQDGHQGEAAFRSTLPPTASTAWGKAFVVCRRVGLAGSPTELQRVAKLPRQSTVLVPPETEMIIWTQVPQAVGTPDCCVMVENLQNDDQEWRVARTLSWVRSGRVPIRVDLQAVKTEEELVLTHTGPPAVEVEAGDREVDGQASPGSSSTLSSPRSRG</sequence>
<evidence type="ECO:0000313" key="3">
    <source>
        <dbReference type="Proteomes" id="UP001228049"/>
    </source>
</evidence>
<dbReference type="AlphaFoldDB" id="A0AAD9FMN3"/>
<reference evidence="2" key="1">
    <citation type="submission" date="2023-04" db="EMBL/GenBank/DDBJ databases">
        <title>Chromosome-level genome of Chaenocephalus aceratus.</title>
        <authorList>
            <person name="Park H."/>
        </authorList>
    </citation>
    <scope>NUCLEOTIDE SEQUENCE</scope>
    <source>
        <strain evidence="2">DE</strain>
        <tissue evidence="2">Muscle</tissue>
    </source>
</reference>
<evidence type="ECO:0000313" key="2">
    <source>
        <dbReference type="EMBL" id="KAK1906831.1"/>
    </source>
</evidence>
<gene>
    <name evidence="2" type="ORF">KUDE01_009227</name>
</gene>